<accession>E1R1H0</accession>
<dbReference type="KEGG" id="ssm:Spirs_1989"/>
<dbReference type="STRING" id="573413.Spirs_1989"/>
<dbReference type="AlphaFoldDB" id="E1R1H0"/>
<name>E1R1H0_SEDSS</name>
<evidence type="ECO:0000313" key="4">
    <source>
        <dbReference type="Proteomes" id="UP000002318"/>
    </source>
</evidence>
<dbReference type="OrthoDB" id="9786516at2"/>
<gene>
    <name evidence="3" type="ordered locus">Spirs_1989</name>
</gene>
<dbReference type="EMBL" id="CP002116">
    <property type="protein sequence ID" value="ADK81111.1"/>
    <property type="molecule type" value="Genomic_DNA"/>
</dbReference>
<evidence type="ECO:0000259" key="2">
    <source>
        <dbReference type="Pfam" id="PF05065"/>
    </source>
</evidence>
<dbReference type="Proteomes" id="UP000002318">
    <property type="component" value="Chromosome"/>
</dbReference>
<dbReference type="eggNOG" id="COG4653">
    <property type="taxonomic scope" value="Bacteria"/>
</dbReference>
<organism evidence="3 4">
    <name type="scientific">Sediminispirochaeta smaragdinae (strain DSM 11293 / JCM 15392 / SEBR 4228)</name>
    <name type="common">Spirochaeta smaragdinae</name>
    <dbReference type="NCBI Taxonomy" id="573413"/>
    <lineage>
        <taxon>Bacteria</taxon>
        <taxon>Pseudomonadati</taxon>
        <taxon>Spirochaetota</taxon>
        <taxon>Spirochaetia</taxon>
        <taxon>Spirochaetales</taxon>
        <taxon>Spirochaetaceae</taxon>
        <taxon>Sediminispirochaeta</taxon>
    </lineage>
</organism>
<dbReference type="SUPFAM" id="SSF56563">
    <property type="entry name" value="Major capsid protein gp5"/>
    <property type="match status" value="1"/>
</dbReference>
<keyword evidence="4" id="KW-1185">Reference proteome</keyword>
<protein>
    <submittedName>
        <fullName evidence="3">Phage major capsid protein, HK97 family</fullName>
    </submittedName>
</protein>
<sequence length="399" mass="43110">MDPEIRAAIEEQKKAWKAFQDANDQRLLKIEAGDVKGLSDINVKIDRITAAMEENAKVIERVGEIENSINKLSLGTGGGKAKGTGAFSAYMRSGDESGFRADATVQVDPDGGWLVPENIRKEIGRIAQGITAMRNLASVQGISEGASYTEFVTTSGAGAEWVAETEKREETATPSLARIDTVVHEMSANPKASQRLLDDAMVDIEAWLSGEVAIAFAELEAESFITGSGVKQPRGILSYDAVEDKNYTWGKLGYRTTGAAAGFASSNPEDALVDLAYALKSKYRNGATWLMSRTTLAAVRKFKTSMGYLWQPSFQAGEPSMLLGYPVAEDDAMPSHTTSGAFPIAFGDFKAGYRIVDHMGIRVLRDPYSAKPFISFYTTKQVGGGVKNFEAIKLLKVAA</sequence>
<proteinExistence type="predicted"/>
<dbReference type="InterPro" id="IPR024455">
    <property type="entry name" value="Phage_capsid"/>
</dbReference>
<dbReference type="RefSeq" id="WP_013254575.1">
    <property type="nucleotide sequence ID" value="NC_014364.1"/>
</dbReference>
<feature type="domain" description="Phage capsid-like C-terminal" evidence="2">
    <location>
        <begin position="111"/>
        <end position="396"/>
    </location>
</feature>
<dbReference type="Pfam" id="PF05065">
    <property type="entry name" value="Phage_capsid"/>
    <property type="match status" value="1"/>
</dbReference>
<evidence type="ECO:0000256" key="1">
    <source>
        <dbReference type="ARBA" id="ARBA00004328"/>
    </source>
</evidence>
<comment type="subcellular location">
    <subcellularLocation>
        <location evidence="1">Virion</location>
    </subcellularLocation>
</comment>
<dbReference type="Gene3D" id="3.30.2400.10">
    <property type="entry name" value="Major capsid protein gp5"/>
    <property type="match status" value="1"/>
</dbReference>
<dbReference type="Gene3D" id="3.30.2320.10">
    <property type="entry name" value="hypothetical protein PF0899 domain"/>
    <property type="match status" value="1"/>
</dbReference>
<evidence type="ECO:0000313" key="3">
    <source>
        <dbReference type="EMBL" id="ADK81111.1"/>
    </source>
</evidence>
<dbReference type="NCBIfam" id="TIGR01554">
    <property type="entry name" value="major_cap_HK97"/>
    <property type="match status" value="1"/>
</dbReference>
<dbReference type="InterPro" id="IPR054612">
    <property type="entry name" value="Phage_capsid-like_C"/>
</dbReference>
<reference evidence="3 4" key="1">
    <citation type="journal article" date="2010" name="Stand. Genomic Sci.">
        <title>Complete genome sequence of Spirochaeta smaragdinae type strain (SEBR 4228).</title>
        <authorList>
            <person name="Mavromatis K."/>
            <person name="Yasawong M."/>
            <person name="Chertkov O."/>
            <person name="Lapidus A."/>
            <person name="Lucas S."/>
            <person name="Nolan M."/>
            <person name="Del Rio T.G."/>
            <person name="Tice H."/>
            <person name="Cheng J.F."/>
            <person name="Pitluck S."/>
            <person name="Liolios K."/>
            <person name="Ivanova N."/>
            <person name="Tapia R."/>
            <person name="Han C."/>
            <person name="Bruce D."/>
            <person name="Goodwin L."/>
            <person name="Pati A."/>
            <person name="Chen A."/>
            <person name="Palaniappan K."/>
            <person name="Land M."/>
            <person name="Hauser L."/>
            <person name="Chang Y.J."/>
            <person name="Jeffries C.D."/>
            <person name="Detter J.C."/>
            <person name="Rohde M."/>
            <person name="Brambilla E."/>
            <person name="Spring S."/>
            <person name="Goker M."/>
            <person name="Sikorski J."/>
            <person name="Woyke T."/>
            <person name="Bristow J."/>
            <person name="Eisen J.A."/>
            <person name="Markowitz V."/>
            <person name="Hugenholtz P."/>
            <person name="Klenk H.P."/>
            <person name="Kyrpides N.C."/>
        </authorList>
    </citation>
    <scope>NUCLEOTIDE SEQUENCE [LARGE SCALE GENOMIC DNA]</scope>
    <source>
        <strain evidence="4">DSM 11293 / JCM 15392 / SEBR 4228</strain>
    </source>
</reference>
<dbReference type="HOGENOM" id="CLU_041417_0_0_12"/>